<organism evidence="9 10">
    <name type="scientific">Acinetobacter stercoris</name>
    <dbReference type="NCBI Taxonomy" id="2126983"/>
    <lineage>
        <taxon>Bacteria</taxon>
        <taxon>Pseudomonadati</taxon>
        <taxon>Pseudomonadota</taxon>
        <taxon>Gammaproteobacteria</taxon>
        <taxon>Moraxellales</taxon>
        <taxon>Moraxellaceae</taxon>
        <taxon>Acinetobacter</taxon>
    </lineage>
</organism>
<protein>
    <submittedName>
        <fullName evidence="9">Response regulator UvrY</fullName>
    </submittedName>
</protein>
<evidence type="ECO:0000313" key="10">
    <source>
        <dbReference type="Proteomes" id="UP000245974"/>
    </source>
</evidence>
<keyword evidence="10" id="KW-1185">Reference proteome</keyword>
<dbReference type="InterPro" id="IPR039420">
    <property type="entry name" value="WalR-like"/>
</dbReference>
<dbReference type="InterPro" id="IPR011006">
    <property type="entry name" value="CheY-like_superfamily"/>
</dbReference>
<evidence type="ECO:0000256" key="6">
    <source>
        <dbReference type="PROSITE-ProRule" id="PRU00169"/>
    </source>
</evidence>
<dbReference type="EMBL" id="OOGT01000028">
    <property type="protein sequence ID" value="SPL69777.1"/>
    <property type="molecule type" value="Genomic_DNA"/>
</dbReference>
<dbReference type="GO" id="GO:0000160">
    <property type="term" value="P:phosphorelay signal transduction system"/>
    <property type="evidence" value="ECO:0007669"/>
    <property type="project" value="UniProtKB-KW"/>
</dbReference>
<dbReference type="AlphaFoldDB" id="A0A2U3MWG5"/>
<evidence type="ECO:0000256" key="5">
    <source>
        <dbReference type="ARBA" id="ARBA00023163"/>
    </source>
</evidence>
<proteinExistence type="predicted"/>
<dbReference type="Pfam" id="PF00196">
    <property type="entry name" value="GerE"/>
    <property type="match status" value="1"/>
</dbReference>
<dbReference type="PRINTS" id="PR00038">
    <property type="entry name" value="HTHLUXR"/>
</dbReference>
<feature type="domain" description="Response regulatory" evidence="8">
    <location>
        <begin position="26"/>
        <end position="142"/>
    </location>
</feature>
<sequence length="234" mass="25832">MTLQANFAFCNKKLMFLNIQEGDVITVLVVDDHELVRTGICRMLEDQVDLQVIGQAESGEEAIALVRQHHPNVVLLDVNMPGIGGVETTRRLLQTAPDTKVLAVSGLAEEPYPSLLLKAGARGYITKGAPISEMVRAINKVMQGGKYFSADIAEQLASSYLSDTQKSPFDALSEREMQVAMMVVNCISAQEISDKLFVSVKTVNTYRYRIFEKLGIDSDVKLTHLAIRYGLIKP</sequence>
<dbReference type="Gene3D" id="3.40.50.2300">
    <property type="match status" value="1"/>
</dbReference>
<feature type="domain" description="HTH luxR-type" evidence="7">
    <location>
        <begin position="165"/>
        <end position="230"/>
    </location>
</feature>
<gene>
    <name evidence="9" type="primary">uvrY</name>
    <name evidence="9" type="ORF">KPC_0955</name>
</gene>
<evidence type="ECO:0000256" key="4">
    <source>
        <dbReference type="ARBA" id="ARBA00023125"/>
    </source>
</evidence>
<keyword evidence="5" id="KW-0804">Transcription</keyword>
<dbReference type="Proteomes" id="UP000245974">
    <property type="component" value="Unassembled WGS sequence"/>
</dbReference>
<dbReference type="InParanoid" id="A0A2U3MWG5"/>
<keyword evidence="1 6" id="KW-0597">Phosphoprotein</keyword>
<evidence type="ECO:0000259" key="7">
    <source>
        <dbReference type="PROSITE" id="PS50043"/>
    </source>
</evidence>
<dbReference type="InterPro" id="IPR001789">
    <property type="entry name" value="Sig_transdc_resp-reg_receiver"/>
</dbReference>
<dbReference type="Pfam" id="PF00072">
    <property type="entry name" value="Response_reg"/>
    <property type="match status" value="1"/>
</dbReference>
<dbReference type="PROSITE" id="PS50043">
    <property type="entry name" value="HTH_LUXR_2"/>
    <property type="match status" value="1"/>
</dbReference>
<keyword evidence="2" id="KW-0902">Two-component regulatory system</keyword>
<dbReference type="SUPFAM" id="SSF46894">
    <property type="entry name" value="C-terminal effector domain of the bipartite response regulators"/>
    <property type="match status" value="1"/>
</dbReference>
<dbReference type="InterPro" id="IPR000792">
    <property type="entry name" value="Tscrpt_reg_LuxR_C"/>
</dbReference>
<evidence type="ECO:0000256" key="2">
    <source>
        <dbReference type="ARBA" id="ARBA00023012"/>
    </source>
</evidence>
<dbReference type="PROSITE" id="PS50110">
    <property type="entry name" value="RESPONSE_REGULATORY"/>
    <property type="match status" value="1"/>
</dbReference>
<dbReference type="PANTHER" id="PTHR43214:SF3">
    <property type="entry name" value="RESPONSE REGULATOR UVRY"/>
    <property type="match status" value="1"/>
</dbReference>
<evidence type="ECO:0000256" key="3">
    <source>
        <dbReference type="ARBA" id="ARBA00023015"/>
    </source>
</evidence>
<name>A0A2U3MWG5_9GAMM</name>
<evidence type="ECO:0000259" key="8">
    <source>
        <dbReference type="PROSITE" id="PS50110"/>
    </source>
</evidence>
<dbReference type="InterPro" id="IPR016032">
    <property type="entry name" value="Sig_transdc_resp-reg_C-effctor"/>
</dbReference>
<reference evidence="10" key="1">
    <citation type="submission" date="2018-03" db="EMBL/GenBank/DDBJ databases">
        <authorList>
            <person name="Blom J."/>
        </authorList>
    </citation>
    <scope>NUCLEOTIDE SEQUENCE [LARGE SCALE GENOMIC DNA]</scope>
    <source>
        <strain evidence="10">KPC-SM-21</strain>
    </source>
</reference>
<dbReference type="SMART" id="SM00421">
    <property type="entry name" value="HTH_LUXR"/>
    <property type="match status" value="1"/>
</dbReference>
<dbReference type="GO" id="GO:0006355">
    <property type="term" value="P:regulation of DNA-templated transcription"/>
    <property type="evidence" value="ECO:0007669"/>
    <property type="project" value="InterPro"/>
</dbReference>
<dbReference type="GO" id="GO:0003677">
    <property type="term" value="F:DNA binding"/>
    <property type="evidence" value="ECO:0007669"/>
    <property type="project" value="UniProtKB-KW"/>
</dbReference>
<dbReference type="CDD" id="cd06170">
    <property type="entry name" value="LuxR_C_like"/>
    <property type="match status" value="1"/>
</dbReference>
<feature type="modified residue" description="4-aspartylphosphate" evidence="6">
    <location>
        <position position="77"/>
    </location>
</feature>
<dbReference type="PROSITE" id="PS00622">
    <property type="entry name" value="HTH_LUXR_1"/>
    <property type="match status" value="1"/>
</dbReference>
<dbReference type="FunCoup" id="A0A2U3MWG5">
    <property type="interactions" value="180"/>
</dbReference>
<keyword evidence="4" id="KW-0238">DNA-binding</keyword>
<dbReference type="SMART" id="SM00448">
    <property type="entry name" value="REC"/>
    <property type="match status" value="1"/>
</dbReference>
<dbReference type="PANTHER" id="PTHR43214">
    <property type="entry name" value="TWO-COMPONENT RESPONSE REGULATOR"/>
    <property type="match status" value="1"/>
</dbReference>
<accession>A0A2U3MWG5</accession>
<evidence type="ECO:0000313" key="9">
    <source>
        <dbReference type="EMBL" id="SPL69777.1"/>
    </source>
</evidence>
<keyword evidence="3" id="KW-0805">Transcription regulation</keyword>
<evidence type="ECO:0000256" key="1">
    <source>
        <dbReference type="ARBA" id="ARBA00022553"/>
    </source>
</evidence>
<dbReference type="InterPro" id="IPR058245">
    <property type="entry name" value="NreC/VraR/RcsB-like_REC"/>
</dbReference>
<dbReference type="CDD" id="cd17535">
    <property type="entry name" value="REC_NarL-like"/>
    <property type="match status" value="1"/>
</dbReference>
<dbReference type="SUPFAM" id="SSF52172">
    <property type="entry name" value="CheY-like"/>
    <property type="match status" value="1"/>
</dbReference>